<dbReference type="EMBL" id="BMLB01000001">
    <property type="protein sequence ID" value="GGK57571.1"/>
    <property type="molecule type" value="Genomic_DNA"/>
</dbReference>
<evidence type="ECO:0000313" key="15">
    <source>
        <dbReference type="Proteomes" id="UP000662111"/>
    </source>
</evidence>
<dbReference type="Proteomes" id="UP000662111">
    <property type="component" value="Unassembled WGS sequence"/>
</dbReference>
<sequence>MTLVWTLGVCLLAVVASFPLTRALGRHAGWPLAAVYLAGVAAFWPAATRVLDGEVVTWSVPWVPELGLEVSLRADGLGLVFTMIALVIGAVVLAYSTAYLSPGRNLSFYLFMAFFTLAMVGLVLADDLILLFLCWELTSLASFLLIARSGHAGEAASMRTLLVTFLGGLTLLAAVVVMVAATGTTGLQEALAHPVWDEQPALTTGVALLVLLSAFTKSAQFPFHVWLPDAMAAATPVSAYLHAAAVVKAGIFLLMRFSPAFHDVPVWNVTLITVGLLTCALGGWFALQKTDLKKLMAYSTVSQLGLIVAAIGVGTEYALAAAVLHVIAHALFKSGLFMMVGVVDHATGTRDVRRLPELRSAMPLMFWTTVLGAASMAGVPPMLGFVSKEKVFTGLLETPGPAWTGWVVLVAAAAASVLTFAYCAKIVLHGFVDGRGQERWPEDQPLHATPPALGVFAALPILVGLPLALVVAVLDVPLDRAVAAALPHVEPETHLALWHGVNAELVASLLIIAVGVGVIVRRHRLLPALERDTFSRDGAGVIAALVAPVARAGMRLALLVRADSPTRHVAPVLVVLSAVLGGGSLGLLLTGRLADQHPGLDRWSDGVAFVVILLGAAGVAISQSRLAATVSLSAVGVGITVQIFALGGPDVGLTQLLVEALTILMIMLVLQKLPLRFGRSPRLGQRAALTLAVVTGLSAGLGAFALTGRRERSDIADYYLTQGPEITHGYNVVNTILVEFRALDTLGELTVLGMAGVAMVAILSTVRDRFLDPPAEHDPSHLPQPDIALREPGSAAHRAIHQAWGNAVPMQLLVRLTAPLLLVISLILFWRGHNSPGGGFIAALVGSTVVALVYLSSARDQAVGPARLPVLLIGGGVAVAILTGLWGLVAEGSFLAPISGDVGPLYLTSALLFDLGVYAAVLGLVMEAFNLLGATGGRERTRERADESVEGELTGPMDSARGETPAELADRDTALARAHAAGVPEGPDPQHKGRVGRRTTYLAHGTPPGNVADPEEDR</sequence>
<feature type="transmembrane region" description="Helical" evidence="9">
    <location>
        <begin position="160"/>
        <end position="181"/>
    </location>
</feature>
<dbReference type="NCBIfam" id="NF009290">
    <property type="entry name" value="PRK12650.1"/>
    <property type="match status" value="1"/>
</dbReference>
<keyword evidence="2" id="KW-0813">Transport</keyword>
<feature type="transmembrane region" description="Helical" evidence="9">
    <location>
        <begin position="868"/>
        <end position="889"/>
    </location>
</feature>
<organism evidence="14 15">
    <name type="scientific">Ornithinimicrobium pekingense</name>
    <dbReference type="NCBI Taxonomy" id="384677"/>
    <lineage>
        <taxon>Bacteria</taxon>
        <taxon>Bacillati</taxon>
        <taxon>Actinomycetota</taxon>
        <taxon>Actinomycetes</taxon>
        <taxon>Micrococcales</taxon>
        <taxon>Ornithinimicrobiaceae</taxon>
        <taxon>Ornithinimicrobium</taxon>
    </lineage>
</organism>
<evidence type="ECO:0000256" key="1">
    <source>
        <dbReference type="ARBA" id="ARBA00004651"/>
    </source>
</evidence>
<dbReference type="InterPro" id="IPR050616">
    <property type="entry name" value="CPA3_Na-H_Antiporter_A"/>
</dbReference>
<feature type="transmembrane region" description="Helical" evidence="9">
    <location>
        <begin position="627"/>
        <end position="647"/>
    </location>
</feature>
<dbReference type="PANTHER" id="PTHR43373">
    <property type="entry name" value="NA(+)/H(+) ANTIPORTER SUBUNIT"/>
    <property type="match status" value="1"/>
</dbReference>
<evidence type="ECO:0000313" key="14">
    <source>
        <dbReference type="EMBL" id="GGK57571.1"/>
    </source>
</evidence>
<proteinExistence type="predicted"/>
<feature type="transmembrane region" description="Helical" evidence="9">
    <location>
        <begin position="406"/>
        <end position="432"/>
    </location>
</feature>
<evidence type="ECO:0000259" key="12">
    <source>
        <dbReference type="Pfam" id="PF13244"/>
    </source>
</evidence>
<name>A0ABQ2F479_9MICO</name>
<evidence type="ECO:0000259" key="11">
    <source>
        <dbReference type="Pfam" id="PF04039"/>
    </source>
</evidence>
<evidence type="ECO:0000256" key="8">
    <source>
        <dbReference type="SAM" id="MobiDB-lite"/>
    </source>
</evidence>
<feature type="transmembrane region" description="Helical" evidence="9">
    <location>
        <begin position="130"/>
        <end position="148"/>
    </location>
</feature>
<evidence type="ECO:0000256" key="9">
    <source>
        <dbReference type="SAM" id="Phobius"/>
    </source>
</evidence>
<feature type="transmembrane region" description="Helical" evidence="9">
    <location>
        <begin position="201"/>
        <end position="219"/>
    </location>
</feature>
<evidence type="ECO:0000256" key="3">
    <source>
        <dbReference type="ARBA" id="ARBA00022475"/>
    </source>
</evidence>
<dbReference type="Pfam" id="PF13244">
    <property type="entry name" value="MbhD"/>
    <property type="match status" value="1"/>
</dbReference>
<evidence type="ECO:0000256" key="2">
    <source>
        <dbReference type="ARBA" id="ARBA00022448"/>
    </source>
</evidence>
<comment type="caution">
    <text evidence="14">The sequence shown here is derived from an EMBL/GenBank/DDBJ whole genome shotgun (WGS) entry which is preliminary data.</text>
</comment>
<feature type="domain" description="MrpA C-terminal/MbhD" evidence="12">
    <location>
        <begin position="610"/>
        <end position="674"/>
    </location>
</feature>
<dbReference type="Pfam" id="PF20501">
    <property type="entry name" value="MbhE"/>
    <property type="match status" value="1"/>
</dbReference>
<feature type="region of interest" description="Disordered" evidence="8">
    <location>
        <begin position="936"/>
        <end position="1018"/>
    </location>
</feature>
<feature type="transmembrane region" description="Helical" evidence="9">
    <location>
        <begin position="572"/>
        <end position="591"/>
    </location>
</feature>
<evidence type="ECO:0000259" key="10">
    <source>
        <dbReference type="Pfam" id="PF00361"/>
    </source>
</evidence>
<feature type="transmembrane region" description="Helical" evidence="9">
    <location>
        <begin position="656"/>
        <end position="675"/>
    </location>
</feature>
<feature type="transmembrane region" description="Helical" evidence="9">
    <location>
        <begin position="837"/>
        <end position="856"/>
    </location>
</feature>
<feature type="domain" description="MrpA C-terminal/MbhE" evidence="13">
    <location>
        <begin position="688"/>
        <end position="767"/>
    </location>
</feature>
<reference evidence="15" key="1">
    <citation type="journal article" date="2019" name="Int. J. Syst. Evol. Microbiol.">
        <title>The Global Catalogue of Microorganisms (GCM) 10K type strain sequencing project: providing services to taxonomists for standard genome sequencing and annotation.</title>
        <authorList>
            <consortium name="The Broad Institute Genomics Platform"/>
            <consortium name="The Broad Institute Genome Sequencing Center for Infectious Disease"/>
            <person name="Wu L."/>
            <person name="Ma J."/>
        </authorList>
    </citation>
    <scope>NUCLEOTIDE SEQUENCE [LARGE SCALE GENOMIC DNA]</scope>
    <source>
        <strain evidence="15">CGMCC 1.5362</strain>
    </source>
</reference>
<feature type="domain" description="Na+/H+ antiporter MnhB subunit-related protein" evidence="11">
    <location>
        <begin position="810"/>
        <end position="926"/>
    </location>
</feature>
<feature type="compositionally biased region" description="Basic and acidic residues" evidence="8">
    <location>
        <begin position="937"/>
        <end position="947"/>
    </location>
</feature>
<dbReference type="PANTHER" id="PTHR43373:SF1">
    <property type="entry name" value="NA(+)_H(+) ANTIPORTER SUBUNIT A"/>
    <property type="match status" value="1"/>
</dbReference>
<feature type="transmembrane region" description="Helical" evidence="9">
    <location>
        <begin position="909"/>
        <end position="932"/>
    </location>
</feature>
<keyword evidence="6 9" id="KW-0472">Membrane</keyword>
<dbReference type="InterPro" id="IPR007182">
    <property type="entry name" value="MnhB"/>
</dbReference>
<accession>A0ABQ2F479</accession>
<gene>
    <name evidence="14" type="ORF">GCM10011509_02470</name>
</gene>
<feature type="transmembrane region" description="Helical" evidence="9">
    <location>
        <begin position="541"/>
        <end position="560"/>
    </location>
</feature>
<feature type="transmembrane region" description="Helical" evidence="9">
    <location>
        <begin position="364"/>
        <end position="386"/>
    </location>
</feature>
<keyword evidence="4 7" id="KW-0812">Transmembrane</keyword>
<feature type="transmembrane region" description="Helical" evidence="9">
    <location>
        <begin position="106"/>
        <end position="124"/>
    </location>
</feature>
<feature type="transmembrane region" description="Helical" evidence="9">
    <location>
        <begin position="266"/>
        <end position="286"/>
    </location>
</feature>
<protein>
    <submittedName>
        <fullName evidence="14">Monovalent cation/H+ antiporter subunit A</fullName>
    </submittedName>
</protein>
<evidence type="ECO:0000259" key="13">
    <source>
        <dbReference type="Pfam" id="PF20501"/>
    </source>
</evidence>
<dbReference type="InterPro" id="IPR046806">
    <property type="entry name" value="MrpA_C/MbhE"/>
</dbReference>
<dbReference type="Pfam" id="PF04039">
    <property type="entry name" value="MnhB"/>
    <property type="match status" value="1"/>
</dbReference>
<feature type="transmembrane region" description="Helical" evidence="9">
    <location>
        <begin position="603"/>
        <end position="621"/>
    </location>
</feature>
<feature type="transmembrane region" description="Helical" evidence="9">
    <location>
        <begin position="687"/>
        <end position="706"/>
    </location>
</feature>
<evidence type="ECO:0000256" key="7">
    <source>
        <dbReference type="RuleBase" id="RU000320"/>
    </source>
</evidence>
<dbReference type="RefSeq" id="WP_022920978.1">
    <property type="nucleotide sequence ID" value="NZ_BMLB01000001.1"/>
</dbReference>
<keyword evidence="3" id="KW-1003">Cell membrane</keyword>
<evidence type="ECO:0000256" key="4">
    <source>
        <dbReference type="ARBA" id="ARBA00022692"/>
    </source>
</evidence>
<feature type="transmembrane region" description="Helical" evidence="9">
    <location>
        <begin position="76"/>
        <end position="94"/>
    </location>
</feature>
<comment type="subcellular location">
    <subcellularLocation>
        <location evidence="1">Cell membrane</location>
        <topology evidence="1">Multi-pass membrane protein</topology>
    </subcellularLocation>
    <subcellularLocation>
        <location evidence="7">Membrane</location>
        <topology evidence="7">Multi-pass membrane protein</topology>
    </subcellularLocation>
</comment>
<feature type="transmembrane region" description="Helical" evidence="9">
    <location>
        <begin position="812"/>
        <end position="831"/>
    </location>
</feature>
<feature type="transmembrane region" description="Helical" evidence="9">
    <location>
        <begin position="231"/>
        <end position="254"/>
    </location>
</feature>
<dbReference type="Pfam" id="PF00361">
    <property type="entry name" value="Proton_antipo_M"/>
    <property type="match status" value="1"/>
</dbReference>
<feature type="transmembrane region" description="Helical" evidence="9">
    <location>
        <begin position="453"/>
        <end position="476"/>
    </location>
</feature>
<feature type="domain" description="NADH:quinone oxidoreductase/Mrp antiporter transmembrane" evidence="10">
    <location>
        <begin position="125"/>
        <end position="414"/>
    </location>
</feature>
<dbReference type="InterPro" id="IPR001750">
    <property type="entry name" value="ND/Mrp_TM"/>
</dbReference>
<keyword evidence="15" id="KW-1185">Reference proteome</keyword>
<keyword evidence="5 9" id="KW-1133">Transmembrane helix</keyword>
<evidence type="ECO:0000256" key="5">
    <source>
        <dbReference type="ARBA" id="ARBA00022989"/>
    </source>
</evidence>
<dbReference type="InterPro" id="IPR025383">
    <property type="entry name" value="MrpA_C/MbhD"/>
</dbReference>
<dbReference type="PRINTS" id="PR01434">
    <property type="entry name" value="NADHDHGNASE5"/>
</dbReference>
<evidence type="ECO:0000256" key="6">
    <source>
        <dbReference type="ARBA" id="ARBA00023136"/>
    </source>
</evidence>
<feature type="transmembrane region" description="Helical" evidence="9">
    <location>
        <begin position="496"/>
        <end position="520"/>
    </location>
</feature>